<dbReference type="Proteomes" id="UP000422221">
    <property type="component" value="Unassembled WGS sequence"/>
</dbReference>
<dbReference type="SUPFAM" id="SSF56935">
    <property type="entry name" value="Porins"/>
    <property type="match status" value="1"/>
</dbReference>
<feature type="domain" description="TonB-dependent receptor-like beta-barrel" evidence="10">
    <location>
        <begin position="449"/>
        <end position="740"/>
    </location>
</feature>
<dbReference type="InterPro" id="IPR023996">
    <property type="entry name" value="TonB-dep_OMP_SusC/RagA"/>
</dbReference>
<dbReference type="Gene3D" id="2.40.170.20">
    <property type="entry name" value="TonB-dependent receptor, beta-barrel domain"/>
    <property type="match status" value="1"/>
</dbReference>
<reference evidence="12 13" key="1">
    <citation type="journal article" date="2019" name="Nat. Med.">
        <title>A library of human gut bacterial isolates paired with longitudinal multiomics data enables mechanistic microbiome research.</title>
        <authorList>
            <person name="Poyet M."/>
            <person name="Groussin M."/>
            <person name="Gibbons S.M."/>
            <person name="Avila-Pacheco J."/>
            <person name="Jiang X."/>
            <person name="Kearney S.M."/>
            <person name="Perrotta A.R."/>
            <person name="Berdy B."/>
            <person name="Zhao S."/>
            <person name="Lieberman T.D."/>
            <person name="Swanson P.K."/>
            <person name="Smith M."/>
            <person name="Roesemann S."/>
            <person name="Alexander J.E."/>
            <person name="Rich S.A."/>
            <person name="Livny J."/>
            <person name="Vlamakis H."/>
            <person name="Clish C."/>
            <person name="Bullock K."/>
            <person name="Deik A."/>
            <person name="Scott J."/>
            <person name="Pierce K.A."/>
            <person name="Xavier R.J."/>
            <person name="Alm E.J."/>
        </authorList>
    </citation>
    <scope>NUCLEOTIDE SEQUENCE [LARGE SCALE GENOMIC DNA]</scope>
    <source>
        <strain evidence="12 13">BIOML-A10</strain>
    </source>
</reference>
<dbReference type="InterPro" id="IPR012910">
    <property type="entry name" value="Plug_dom"/>
</dbReference>
<dbReference type="NCBIfam" id="TIGR04057">
    <property type="entry name" value="SusC_RagA_signa"/>
    <property type="match status" value="1"/>
</dbReference>
<dbReference type="InterPro" id="IPR039426">
    <property type="entry name" value="TonB-dep_rcpt-like"/>
</dbReference>
<proteinExistence type="inferred from homology"/>
<dbReference type="PROSITE" id="PS52016">
    <property type="entry name" value="TONB_DEPENDENT_REC_3"/>
    <property type="match status" value="1"/>
</dbReference>
<evidence type="ECO:0000259" key="10">
    <source>
        <dbReference type="Pfam" id="PF00593"/>
    </source>
</evidence>
<evidence type="ECO:0000259" key="11">
    <source>
        <dbReference type="Pfam" id="PF07715"/>
    </source>
</evidence>
<feature type="domain" description="TonB-dependent receptor plug" evidence="11">
    <location>
        <begin position="36"/>
        <end position="143"/>
    </location>
</feature>
<dbReference type="FunFam" id="2.170.130.10:FF:000003">
    <property type="entry name" value="SusC/RagA family TonB-linked outer membrane protein"/>
    <property type="match status" value="1"/>
</dbReference>
<name>A0A7J4XE11_9BACE</name>
<comment type="similarity">
    <text evidence="8 9">Belongs to the TonB-dependent receptor family.</text>
</comment>
<evidence type="ECO:0000256" key="6">
    <source>
        <dbReference type="ARBA" id="ARBA00023136"/>
    </source>
</evidence>
<keyword evidence="6 8" id="KW-0472">Membrane</keyword>
<dbReference type="InterPro" id="IPR036942">
    <property type="entry name" value="Beta-barrel_TonB_sf"/>
</dbReference>
<evidence type="ECO:0000256" key="5">
    <source>
        <dbReference type="ARBA" id="ARBA00023077"/>
    </source>
</evidence>
<evidence type="ECO:0000256" key="3">
    <source>
        <dbReference type="ARBA" id="ARBA00022452"/>
    </source>
</evidence>
<keyword evidence="5 9" id="KW-0798">TonB box</keyword>
<keyword evidence="2 8" id="KW-0813">Transport</keyword>
<evidence type="ECO:0000256" key="8">
    <source>
        <dbReference type="PROSITE-ProRule" id="PRU01360"/>
    </source>
</evidence>
<keyword evidence="4 8" id="KW-0812">Transmembrane</keyword>
<sequence>MQTQEVAIKPTVKVILKSDSQVIDEVMVVAYGTAKKSSFTGSAGTVKKDKIEKMQVSNLSKALEGAVAGVQTTSSSGQPGSSSSIYVRGVGSISASKAPLIVVDGVPYEGSLNSINNQDIESMTVLKDAAANSMYGARGANGVIIVTTKKGNSGKTKISLEAKWGINSRAVKPYNTIRDEGEYYEMFWEAIKHEAMYGTLGLEPLQAGIYASKTLIDRLGYNSYNVANDMLIDPVTGRLNPSAQLLYHDDWQKDPFKNGLRQEYNLSLSGGNEKTTFFASLNYLDDESYLRNSDFRRYSGRINLDHQANDWLKTGFNVAYGQTSTNATIASSYASSMFSFAQGIAPIYPIWERDAQGNIMTNPTTGENLLDWGDGDRKRPYNTGTNPYNTMINDIRETTVDNLSARVYGEVKFLKDFKFTANLSIDNFTTNKIVFQTPIAGDAKDVNGRSTKESQRYFVLNTNQLLSWIHRFNSHNVDVLLGHEVKADNVNYLGARKEQFYMPGNPELNNGADIKSASSYKNDYRLEGFFGRVQYDYNDKYYLSGSYRRDGSSKFHPDNHWGNFWSAGASWRMKEESWLADVDFLTDLKLKASYGTQGNDNIGNNTPYMDQYEVVAQDGKPGGVKVWRGNKEITWEKSNNFNIGAEFGFLDRITGSVEFFIKKTTDLLYGKPLAPSEGSPNVLWVNDMDMKNTGVEVELNANIIKSNNIKWDVSLNLTHYKNEITKLATGKDPNGYATGNIWRKKGGTIYDWYMYKYAGVDSNTGEALYYRDVTDKDGNVSTTTTANPNDATRYETGKSSLPDVYGGLSTSLTAYGFDLNINTAFSIGGYVYDSGYSSLMGGGQEGSNWSTDIFGRWTPENPQATVPRVQLSTQNLSAMSDRFLTRGDYFNIKNISLGYSFPKMYTQKLGIESLRLFAVADNVWLLSKRTGLDPRQNLDGTIDYGVYAAIRTVSFGFNINF</sequence>
<evidence type="ECO:0000256" key="1">
    <source>
        <dbReference type="ARBA" id="ARBA00004571"/>
    </source>
</evidence>
<evidence type="ECO:0000313" key="13">
    <source>
        <dbReference type="Proteomes" id="UP000422221"/>
    </source>
</evidence>
<dbReference type="Pfam" id="PF07715">
    <property type="entry name" value="Plug"/>
    <property type="match status" value="1"/>
</dbReference>
<keyword evidence="7 8" id="KW-0998">Cell outer membrane</keyword>
<keyword evidence="3 8" id="KW-1134">Transmembrane beta strand</keyword>
<evidence type="ECO:0000256" key="4">
    <source>
        <dbReference type="ARBA" id="ARBA00022692"/>
    </source>
</evidence>
<evidence type="ECO:0000256" key="2">
    <source>
        <dbReference type="ARBA" id="ARBA00022448"/>
    </source>
</evidence>
<dbReference type="NCBIfam" id="TIGR04056">
    <property type="entry name" value="OMP_RagA_SusC"/>
    <property type="match status" value="1"/>
</dbReference>
<protein>
    <submittedName>
        <fullName evidence="12">SusC/RagA family TonB-linked outer membrane protein</fullName>
    </submittedName>
</protein>
<dbReference type="Gene3D" id="2.170.130.10">
    <property type="entry name" value="TonB-dependent receptor, plug domain"/>
    <property type="match status" value="1"/>
</dbReference>
<comment type="caution">
    <text evidence="12">The sequence shown here is derived from an EMBL/GenBank/DDBJ whole genome shotgun (WGS) entry which is preliminary data.</text>
</comment>
<dbReference type="GO" id="GO:0009279">
    <property type="term" value="C:cell outer membrane"/>
    <property type="evidence" value="ECO:0007669"/>
    <property type="project" value="UniProtKB-SubCell"/>
</dbReference>
<dbReference type="AlphaFoldDB" id="A0A7J4XE11"/>
<evidence type="ECO:0000313" key="12">
    <source>
        <dbReference type="EMBL" id="KAA3759206.1"/>
    </source>
</evidence>
<dbReference type="EMBL" id="VWMK01000023">
    <property type="protein sequence ID" value="KAA3759206.1"/>
    <property type="molecule type" value="Genomic_DNA"/>
</dbReference>
<dbReference type="InterPro" id="IPR037066">
    <property type="entry name" value="Plug_dom_sf"/>
</dbReference>
<dbReference type="InterPro" id="IPR023997">
    <property type="entry name" value="TonB-dep_OMP_SusC/RagA_CS"/>
</dbReference>
<dbReference type="Pfam" id="PF00593">
    <property type="entry name" value="TonB_dep_Rec_b-barrel"/>
    <property type="match status" value="1"/>
</dbReference>
<evidence type="ECO:0000256" key="7">
    <source>
        <dbReference type="ARBA" id="ARBA00023237"/>
    </source>
</evidence>
<dbReference type="InterPro" id="IPR000531">
    <property type="entry name" value="Beta-barrel_TonB"/>
</dbReference>
<accession>A0A7J4XE11</accession>
<comment type="subcellular location">
    <subcellularLocation>
        <location evidence="1 8">Cell outer membrane</location>
        <topology evidence="1 8">Multi-pass membrane protein</topology>
    </subcellularLocation>
</comment>
<organism evidence="12 13">
    <name type="scientific">Bacteroides salyersiae</name>
    <dbReference type="NCBI Taxonomy" id="291644"/>
    <lineage>
        <taxon>Bacteria</taxon>
        <taxon>Pseudomonadati</taxon>
        <taxon>Bacteroidota</taxon>
        <taxon>Bacteroidia</taxon>
        <taxon>Bacteroidales</taxon>
        <taxon>Bacteroidaceae</taxon>
        <taxon>Bacteroides</taxon>
    </lineage>
</organism>
<evidence type="ECO:0000256" key="9">
    <source>
        <dbReference type="RuleBase" id="RU003357"/>
    </source>
</evidence>
<gene>
    <name evidence="12" type="ORF">F3F73_19420</name>
</gene>